<sequence>MIRGTKSGIYPNSNHSFEIFFIFAPTHICFWIYVEYSNYHKLNY</sequence>
<gene>
    <name evidence="2" type="ORF">ACJIZ3_012332</name>
</gene>
<dbReference type="EMBL" id="JBJXBP010000001">
    <property type="protein sequence ID" value="KAL3850450.1"/>
    <property type="molecule type" value="Genomic_DNA"/>
</dbReference>
<comment type="caution">
    <text evidence="2">The sequence shown here is derived from an EMBL/GenBank/DDBJ whole genome shotgun (WGS) entry which is preliminary data.</text>
</comment>
<keyword evidence="1" id="KW-0472">Membrane</keyword>
<organism evidence="2 3">
    <name type="scientific">Penstemon smallii</name>
    <dbReference type="NCBI Taxonomy" id="265156"/>
    <lineage>
        <taxon>Eukaryota</taxon>
        <taxon>Viridiplantae</taxon>
        <taxon>Streptophyta</taxon>
        <taxon>Embryophyta</taxon>
        <taxon>Tracheophyta</taxon>
        <taxon>Spermatophyta</taxon>
        <taxon>Magnoliopsida</taxon>
        <taxon>eudicotyledons</taxon>
        <taxon>Gunneridae</taxon>
        <taxon>Pentapetalae</taxon>
        <taxon>asterids</taxon>
        <taxon>lamiids</taxon>
        <taxon>Lamiales</taxon>
        <taxon>Plantaginaceae</taxon>
        <taxon>Cheloneae</taxon>
        <taxon>Penstemon</taxon>
    </lineage>
</organism>
<proteinExistence type="predicted"/>
<evidence type="ECO:0000313" key="3">
    <source>
        <dbReference type="Proteomes" id="UP001634393"/>
    </source>
</evidence>
<name>A0ABD3UQ93_9LAMI</name>
<keyword evidence="3" id="KW-1185">Reference proteome</keyword>
<feature type="transmembrane region" description="Helical" evidence="1">
    <location>
        <begin position="16"/>
        <end position="34"/>
    </location>
</feature>
<dbReference type="Proteomes" id="UP001634393">
    <property type="component" value="Unassembled WGS sequence"/>
</dbReference>
<accession>A0ABD3UQ93</accession>
<reference evidence="2 3" key="1">
    <citation type="submission" date="2024-12" db="EMBL/GenBank/DDBJ databases">
        <title>The unique morphological basis and parallel evolutionary history of personate flowers in Penstemon.</title>
        <authorList>
            <person name="Depatie T.H."/>
            <person name="Wessinger C.A."/>
        </authorList>
    </citation>
    <scope>NUCLEOTIDE SEQUENCE [LARGE SCALE GENOMIC DNA]</scope>
    <source>
        <strain evidence="2">WTNN_2</strain>
        <tissue evidence="2">Leaf</tissue>
    </source>
</reference>
<dbReference type="AlphaFoldDB" id="A0ABD3UQ93"/>
<keyword evidence="1" id="KW-1133">Transmembrane helix</keyword>
<evidence type="ECO:0000256" key="1">
    <source>
        <dbReference type="SAM" id="Phobius"/>
    </source>
</evidence>
<protein>
    <submittedName>
        <fullName evidence="2">Uncharacterized protein</fullName>
    </submittedName>
</protein>
<keyword evidence="1" id="KW-0812">Transmembrane</keyword>
<evidence type="ECO:0000313" key="2">
    <source>
        <dbReference type="EMBL" id="KAL3850450.1"/>
    </source>
</evidence>